<organism evidence="1 2">
    <name type="scientific">Hydra vulgaris</name>
    <name type="common">Hydra</name>
    <name type="synonym">Hydra attenuata</name>
    <dbReference type="NCBI Taxonomy" id="6087"/>
    <lineage>
        <taxon>Eukaryota</taxon>
        <taxon>Metazoa</taxon>
        <taxon>Cnidaria</taxon>
        <taxon>Hydrozoa</taxon>
        <taxon>Hydroidolina</taxon>
        <taxon>Anthoathecata</taxon>
        <taxon>Aplanulata</taxon>
        <taxon>Hydridae</taxon>
        <taxon>Hydra</taxon>
    </lineage>
</organism>
<keyword evidence="1" id="KW-1185">Reference proteome</keyword>
<dbReference type="PANTHER" id="PTHR46601:SF1">
    <property type="entry name" value="ADF-H DOMAIN-CONTAINING PROTEIN"/>
    <property type="match status" value="1"/>
</dbReference>
<evidence type="ECO:0000313" key="2">
    <source>
        <dbReference type="RefSeq" id="XP_065661908.1"/>
    </source>
</evidence>
<dbReference type="PANTHER" id="PTHR46601">
    <property type="entry name" value="ULP_PROTEASE DOMAIN-CONTAINING PROTEIN"/>
    <property type="match status" value="1"/>
</dbReference>
<evidence type="ECO:0000313" key="1">
    <source>
        <dbReference type="Proteomes" id="UP001652625"/>
    </source>
</evidence>
<dbReference type="RefSeq" id="XP_065661908.1">
    <property type="nucleotide sequence ID" value="XM_065805836.1"/>
</dbReference>
<sequence>MYEIKNKISETDSYCHKVQMLTLAPKSWTRKKISSYFEVSEYLVRTARKVKNENGILSLPGKKTGNPLSPETVNLVINFYQSDEFSRMMPGKKDYVSIKKNQHVQKRLLLLNLNELHVAFKKDYPNVKISLSKFCTLKPKWCITTNASGTHNVCVGIHHQNTKFLIDAIRWNKSYKDFKALIVCSLENAECMLHRCNQCPGIEVLKSFLVQEFMDHEHEEDVIFKQWQSTDRTTLLSQSLPLDEFNDLLCDSIDNLTTHSYIAKTQSRYLKNCKENLNQNECLILGDFAENYQYVVLSICCFINLCHHSKDFDLNAEWVFFATSHGKFPCDGIGGTVKEVVCQESLKQITTGQILDVNLMYYFCKAKINGIYFKLFSKEEIDQTRAQLEKRYLGGRTVPGTRMYHHFIPIALNTISYKKISTDACTEIFDIIAKSKHYVDISLNIKKMDYIACFYDGFWWVGIAEDVSELDIKVRFMHPHGLGKNFFWPMRTDECWVLNSEVICLISTPRTISGRTYNISDLDLKNINCWLQKKINYV</sequence>
<dbReference type="Proteomes" id="UP001652625">
    <property type="component" value="Chromosome 09"/>
</dbReference>
<protein>
    <submittedName>
        <fullName evidence="2">Uncharacterized protein LOC136084810</fullName>
    </submittedName>
</protein>
<accession>A0ABM4CJI1</accession>
<proteinExistence type="predicted"/>
<dbReference type="GeneID" id="136084810"/>
<reference evidence="2" key="1">
    <citation type="submission" date="2025-08" db="UniProtKB">
        <authorList>
            <consortium name="RefSeq"/>
        </authorList>
    </citation>
    <scope>IDENTIFICATION</scope>
</reference>
<gene>
    <name evidence="2" type="primary">LOC136084810</name>
</gene>
<name>A0ABM4CJI1_HYDVU</name>